<reference evidence="1 2" key="1">
    <citation type="journal article" date="2006" name="Science">
        <title>The genome of black cottonwood, Populus trichocarpa (Torr. &amp; Gray).</title>
        <authorList>
            <person name="Tuskan G.A."/>
            <person name="Difazio S."/>
            <person name="Jansson S."/>
            <person name="Bohlmann J."/>
            <person name="Grigoriev I."/>
            <person name="Hellsten U."/>
            <person name="Putnam N."/>
            <person name="Ralph S."/>
            <person name="Rombauts S."/>
            <person name="Salamov A."/>
            <person name="Schein J."/>
            <person name="Sterck L."/>
            <person name="Aerts A."/>
            <person name="Bhalerao R.R."/>
            <person name="Bhalerao R.P."/>
            <person name="Blaudez D."/>
            <person name="Boerjan W."/>
            <person name="Brun A."/>
            <person name="Brunner A."/>
            <person name="Busov V."/>
            <person name="Campbell M."/>
            <person name="Carlson J."/>
            <person name="Chalot M."/>
            <person name="Chapman J."/>
            <person name="Chen G.L."/>
            <person name="Cooper D."/>
            <person name="Coutinho P.M."/>
            <person name="Couturier J."/>
            <person name="Covert S."/>
            <person name="Cronk Q."/>
            <person name="Cunningham R."/>
            <person name="Davis J."/>
            <person name="Degroeve S."/>
            <person name="Dejardin A."/>
            <person name="Depamphilis C."/>
            <person name="Detter J."/>
            <person name="Dirks B."/>
            <person name="Dubchak I."/>
            <person name="Duplessis S."/>
            <person name="Ehlting J."/>
            <person name="Ellis B."/>
            <person name="Gendler K."/>
            <person name="Goodstein D."/>
            <person name="Gribskov M."/>
            <person name="Grimwood J."/>
            <person name="Groover A."/>
            <person name="Gunter L."/>
            <person name="Hamberger B."/>
            <person name="Heinze B."/>
            <person name="Helariutta Y."/>
            <person name="Henrissat B."/>
            <person name="Holligan D."/>
            <person name="Holt R."/>
            <person name="Huang W."/>
            <person name="Islam-Faridi N."/>
            <person name="Jones S."/>
            <person name="Jones-Rhoades M."/>
            <person name="Jorgensen R."/>
            <person name="Joshi C."/>
            <person name="Kangasjarvi J."/>
            <person name="Karlsson J."/>
            <person name="Kelleher C."/>
            <person name="Kirkpatrick R."/>
            <person name="Kirst M."/>
            <person name="Kohler A."/>
            <person name="Kalluri U."/>
            <person name="Larimer F."/>
            <person name="Leebens-Mack J."/>
            <person name="Leple J.C."/>
            <person name="Locascio P."/>
            <person name="Lou Y."/>
            <person name="Lucas S."/>
            <person name="Martin F."/>
            <person name="Montanini B."/>
            <person name="Napoli C."/>
            <person name="Nelson D.R."/>
            <person name="Nelson C."/>
            <person name="Nieminen K."/>
            <person name="Nilsson O."/>
            <person name="Pereda V."/>
            <person name="Peter G."/>
            <person name="Philippe R."/>
            <person name="Pilate G."/>
            <person name="Poliakov A."/>
            <person name="Razumovskaya J."/>
            <person name="Richardson P."/>
            <person name="Rinaldi C."/>
            <person name="Ritland K."/>
            <person name="Rouze P."/>
            <person name="Ryaboy D."/>
            <person name="Schmutz J."/>
            <person name="Schrader J."/>
            <person name="Segerman B."/>
            <person name="Shin H."/>
            <person name="Siddiqui A."/>
            <person name="Sterky F."/>
            <person name="Terry A."/>
            <person name="Tsai C.J."/>
            <person name="Uberbacher E."/>
            <person name="Unneberg P."/>
            <person name="Vahala J."/>
            <person name="Wall K."/>
            <person name="Wessler S."/>
            <person name="Yang G."/>
            <person name="Yin T."/>
            <person name="Douglas C."/>
            <person name="Marra M."/>
            <person name="Sandberg G."/>
            <person name="Van de Peer Y."/>
            <person name="Rokhsar D."/>
        </authorList>
    </citation>
    <scope>NUCLEOTIDE SEQUENCE [LARGE SCALE GENOMIC DNA]</scope>
    <source>
        <strain evidence="2">cv. Nisqually</strain>
    </source>
</reference>
<dbReference type="EMBL" id="CM009290">
    <property type="protein sequence ID" value="PNT54067.1"/>
    <property type="molecule type" value="Genomic_DNA"/>
</dbReference>
<keyword evidence="2" id="KW-1185">Reference proteome</keyword>
<proteinExistence type="predicted"/>
<evidence type="ECO:0000313" key="2">
    <source>
        <dbReference type="Proteomes" id="UP000006729"/>
    </source>
</evidence>
<sequence length="111" mass="12109">MTTYAPEFKVVSGHDQYRCSLLSTGGSEAAMTIYEGVNEMRCIIANTTFNLCCDGLQKVGEVERLELTLAEDEVAYRRSVRVVGPSTSVSDPSMSWSDVGVGPYMDVIDLS</sequence>
<dbReference type="HOGENOM" id="CLU_156875_0_0_1"/>
<name>U5GNY6_POPTR</name>
<dbReference type="AlphaFoldDB" id="U5GNY6"/>
<dbReference type="Proteomes" id="UP000006729">
    <property type="component" value="Chromosome 1"/>
</dbReference>
<protein>
    <submittedName>
        <fullName evidence="1">Uncharacterized protein</fullName>
    </submittedName>
</protein>
<dbReference type="InParanoid" id="U5GNY6"/>
<evidence type="ECO:0000313" key="1">
    <source>
        <dbReference type="EMBL" id="PNT54067.1"/>
    </source>
</evidence>
<accession>U5GNY6</accession>
<gene>
    <name evidence="1" type="ORF">POPTR_001G119400</name>
</gene>
<organism evidence="1 2">
    <name type="scientific">Populus trichocarpa</name>
    <name type="common">Western balsam poplar</name>
    <name type="synonym">Populus balsamifera subsp. trichocarpa</name>
    <dbReference type="NCBI Taxonomy" id="3694"/>
    <lineage>
        <taxon>Eukaryota</taxon>
        <taxon>Viridiplantae</taxon>
        <taxon>Streptophyta</taxon>
        <taxon>Embryophyta</taxon>
        <taxon>Tracheophyta</taxon>
        <taxon>Spermatophyta</taxon>
        <taxon>Magnoliopsida</taxon>
        <taxon>eudicotyledons</taxon>
        <taxon>Gunneridae</taxon>
        <taxon>Pentapetalae</taxon>
        <taxon>rosids</taxon>
        <taxon>fabids</taxon>
        <taxon>Malpighiales</taxon>
        <taxon>Salicaceae</taxon>
        <taxon>Saliceae</taxon>
        <taxon>Populus</taxon>
    </lineage>
</organism>